<dbReference type="AlphaFoldDB" id="A0A8D8H789"/>
<sequence>MIPLTNYESFLCNCKNGFTYVPYAANDRVNCVEIDECSGVNICDENAQCINEPGGYNCVCHPGFEGNGYQCERAGSSTSSVIVPTPPSTYYEVVTPREPEYREAPQDRCEVRRYKIVTCFKLVSLRTASTEAASAKPATLKMDSCARTCAMRITCGSVRPAFDKSTLKSTRSRLSAQFRVVPVLPDTP</sequence>
<evidence type="ECO:0000256" key="6">
    <source>
        <dbReference type="ARBA" id="ARBA00023180"/>
    </source>
</evidence>
<dbReference type="Gene3D" id="2.10.25.10">
    <property type="entry name" value="Laminin"/>
    <property type="match status" value="1"/>
</dbReference>
<dbReference type="PROSITE" id="PS50026">
    <property type="entry name" value="EGF_3"/>
    <property type="match status" value="1"/>
</dbReference>
<dbReference type="GO" id="GO:0005509">
    <property type="term" value="F:calcium ion binding"/>
    <property type="evidence" value="ECO:0007669"/>
    <property type="project" value="InterPro"/>
</dbReference>
<evidence type="ECO:0000256" key="5">
    <source>
        <dbReference type="ARBA" id="ARBA00023157"/>
    </source>
</evidence>
<dbReference type="Pfam" id="PF12947">
    <property type="entry name" value="EGF_3"/>
    <property type="match status" value="1"/>
</dbReference>
<dbReference type="PANTHER" id="PTHR24039">
    <property type="entry name" value="FIBRILLIN-RELATED"/>
    <property type="match status" value="1"/>
</dbReference>
<keyword evidence="9" id="KW-0418">Kinase</keyword>
<dbReference type="EMBL" id="HBUE01200411">
    <property type="protein sequence ID" value="CAG6529577.1"/>
    <property type="molecule type" value="Transcribed_RNA"/>
</dbReference>
<evidence type="ECO:0000313" key="9">
    <source>
        <dbReference type="EMBL" id="CAG6529574.1"/>
    </source>
</evidence>
<dbReference type="PANTHER" id="PTHR24039:SF28">
    <property type="entry name" value="EGF-LIKE DOMAIN-CONTAINING PROTEIN"/>
    <property type="match status" value="1"/>
</dbReference>
<keyword evidence="4" id="KW-0106">Calcium</keyword>
<keyword evidence="3" id="KW-0677">Repeat</keyword>
<dbReference type="PROSITE" id="PS00010">
    <property type="entry name" value="ASX_HYDROXYL"/>
    <property type="match status" value="1"/>
</dbReference>
<keyword evidence="2" id="KW-0732">Signal</keyword>
<dbReference type="EMBL" id="HBUE01306567">
    <property type="protein sequence ID" value="CAG6581360.1"/>
    <property type="molecule type" value="Transcribed_RNA"/>
</dbReference>
<evidence type="ECO:0000256" key="3">
    <source>
        <dbReference type="ARBA" id="ARBA00022737"/>
    </source>
</evidence>
<protein>
    <submittedName>
        <fullName evidence="9">Protein kinase C-binding protein NELL2</fullName>
    </submittedName>
</protein>
<keyword evidence="1 7" id="KW-0245">EGF-like domain</keyword>
<name>A0A8D8H789_CULPI</name>
<evidence type="ECO:0000256" key="7">
    <source>
        <dbReference type="PROSITE-ProRule" id="PRU00076"/>
    </source>
</evidence>
<evidence type="ECO:0000256" key="1">
    <source>
        <dbReference type="ARBA" id="ARBA00022536"/>
    </source>
</evidence>
<accession>A0A8D8H789</accession>
<evidence type="ECO:0000256" key="2">
    <source>
        <dbReference type="ARBA" id="ARBA00022729"/>
    </source>
</evidence>
<reference evidence="9" key="1">
    <citation type="submission" date="2021-05" db="EMBL/GenBank/DDBJ databases">
        <authorList>
            <person name="Alioto T."/>
            <person name="Alioto T."/>
            <person name="Gomez Garrido J."/>
        </authorList>
    </citation>
    <scope>NUCLEOTIDE SEQUENCE</scope>
</reference>
<dbReference type="EMBL" id="HBUE01306568">
    <property type="protein sequence ID" value="CAG6581363.1"/>
    <property type="molecule type" value="Transcribed_RNA"/>
</dbReference>
<dbReference type="SMART" id="SM00179">
    <property type="entry name" value="EGF_CA"/>
    <property type="match status" value="1"/>
</dbReference>
<comment type="caution">
    <text evidence="7">Lacks conserved residue(s) required for the propagation of feature annotation.</text>
</comment>
<dbReference type="InterPro" id="IPR000742">
    <property type="entry name" value="EGF"/>
</dbReference>
<keyword evidence="9" id="KW-0808">Transferase</keyword>
<dbReference type="InterPro" id="IPR018097">
    <property type="entry name" value="EGF_Ca-bd_CS"/>
</dbReference>
<keyword evidence="5" id="KW-1015">Disulfide bond</keyword>
<organism evidence="9">
    <name type="scientific">Culex pipiens</name>
    <name type="common">House mosquito</name>
    <dbReference type="NCBI Taxonomy" id="7175"/>
    <lineage>
        <taxon>Eukaryota</taxon>
        <taxon>Metazoa</taxon>
        <taxon>Ecdysozoa</taxon>
        <taxon>Arthropoda</taxon>
        <taxon>Hexapoda</taxon>
        <taxon>Insecta</taxon>
        <taxon>Pterygota</taxon>
        <taxon>Neoptera</taxon>
        <taxon>Endopterygota</taxon>
        <taxon>Diptera</taxon>
        <taxon>Nematocera</taxon>
        <taxon>Culicoidea</taxon>
        <taxon>Culicidae</taxon>
        <taxon>Culicinae</taxon>
        <taxon>Culicini</taxon>
        <taxon>Culex</taxon>
        <taxon>Culex</taxon>
    </lineage>
</organism>
<dbReference type="InterPro" id="IPR024731">
    <property type="entry name" value="NELL2-like_EGF"/>
</dbReference>
<dbReference type="InterPro" id="IPR001881">
    <property type="entry name" value="EGF-like_Ca-bd_dom"/>
</dbReference>
<dbReference type="SUPFAM" id="SSF57196">
    <property type="entry name" value="EGF/Laminin"/>
    <property type="match status" value="1"/>
</dbReference>
<dbReference type="SMART" id="SM00181">
    <property type="entry name" value="EGF"/>
    <property type="match status" value="1"/>
</dbReference>
<keyword evidence="6" id="KW-0325">Glycoprotein</keyword>
<dbReference type="PROSITE" id="PS01186">
    <property type="entry name" value="EGF_2"/>
    <property type="match status" value="1"/>
</dbReference>
<dbReference type="FunFam" id="2.10.25.10:FF:000038">
    <property type="entry name" value="Fibrillin 2"/>
    <property type="match status" value="1"/>
</dbReference>
<dbReference type="PROSITE" id="PS01187">
    <property type="entry name" value="EGF_CA"/>
    <property type="match status" value="1"/>
</dbReference>
<dbReference type="EMBL" id="HBUE01200410">
    <property type="protein sequence ID" value="CAG6529574.1"/>
    <property type="molecule type" value="Transcribed_RNA"/>
</dbReference>
<proteinExistence type="predicted"/>
<feature type="domain" description="EGF-like" evidence="8">
    <location>
        <begin position="33"/>
        <end position="72"/>
    </location>
</feature>
<evidence type="ECO:0000259" key="8">
    <source>
        <dbReference type="PROSITE" id="PS50026"/>
    </source>
</evidence>
<evidence type="ECO:0000256" key="4">
    <source>
        <dbReference type="ARBA" id="ARBA00022837"/>
    </source>
</evidence>
<dbReference type="GO" id="GO:0016301">
    <property type="term" value="F:kinase activity"/>
    <property type="evidence" value="ECO:0007669"/>
    <property type="project" value="UniProtKB-KW"/>
</dbReference>
<dbReference type="InterPro" id="IPR000152">
    <property type="entry name" value="EGF-type_Asp/Asn_hydroxyl_site"/>
</dbReference>
<dbReference type="CDD" id="cd00054">
    <property type="entry name" value="EGF_CA"/>
    <property type="match status" value="1"/>
</dbReference>